<evidence type="ECO:0000313" key="2">
    <source>
        <dbReference type="Proteomes" id="UP000014680"/>
    </source>
</evidence>
<dbReference type="GeneID" id="14883070"/>
<protein>
    <submittedName>
        <fullName evidence="1">Uncharacterized protein</fullName>
    </submittedName>
</protein>
<dbReference type="KEGG" id="eiv:EIN_502160"/>
<reference evidence="1 2" key="1">
    <citation type="submission" date="2012-10" db="EMBL/GenBank/DDBJ databases">
        <authorList>
            <person name="Zafar N."/>
            <person name="Inman J."/>
            <person name="Hall N."/>
            <person name="Lorenzi H."/>
            <person name="Caler E."/>
        </authorList>
    </citation>
    <scope>NUCLEOTIDE SEQUENCE [LARGE SCALE GENOMIC DNA]</scope>
    <source>
        <strain evidence="1 2">IP1</strain>
    </source>
</reference>
<dbReference type="AlphaFoldDB" id="A0A0A1TV03"/>
<dbReference type="VEuPathDB" id="AmoebaDB:EIN_502160"/>
<sequence length="190" mass="22242">METLSHVSEKIKCINERTQLSYLQCSLLAFISMNRRVVVGHLKKPSKYSNKFIDIQKVFFDNDEYSFVFNVQSFLAKRAQERMSSYNKKNSSGKWVLQKVRSQKKRECIHLLEDILFEDGFVVMYDTENREGIGGNVFIILPDGSVMDKEMIKRLGQTIWNYCEVEKKDSKEITLNNSVVMTLLFREITN</sequence>
<name>A0A0A1TV03_ENTIV</name>
<accession>A0A0A1TV03</accession>
<gene>
    <name evidence="1" type="ORF">EIN_502160</name>
</gene>
<organism evidence="1 2">
    <name type="scientific">Entamoeba invadens IP1</name>
    <dbReference type="NCBI Taxonomy" id="370355"/>
    <lineage>
        <taxon>Eukaryota</taxon>
        <taxon>Amoebozoa</taxon>
        <taxon>Evosea</taxon>
        <taxon>Archamoebae</taxon>
        <taxon>Mastigamoebida</taxon>
        <taxon>Entamoebidae</taxon>
        <taxon>Entamoeba</taxon>
    </lineage>
</organism>
<dbReference type="OrthoDB" id="33690at2759"/>
<proteinExistence type="predicted"/>
<keyword evidence="2" id="KW-1185">Reference proteome</keyword>
<dbReference type="RefSeq" id="XP_004183449.1">
    <property type="nucleotide sequence ID" value="XM_004183401.1"/>
</dbReference>
<dbReference type="EMBL" id="KB207167">
    <property type="protein sequence ID" value="ELP84103.1"/>
    <property type="molecule type" value="Genomic_DNA"/>
</dbReference>
<evidence type="ECO:0000313" key="1">
    <source>
        <dbReference type="EMBL" id="ELP84103.1"/>
    </source>
</evidence>
<dbReference type="Proteomes" id="UP000014680">
    <property type="component" value="Unassembled WGS sequence"/>
</dbReference>